<dbReference type="GO" id="GO:0016020">
    <property type="term" value="C:membrane"/>
    <property type="evidence" value="ECO:0007669"/>
    <property type="project" value="TreeGrafter"/>
</dbReference>
<keyword evidence="4" id="KW-0067">ATP-binding</keyword>
<dbReference type="GO" id="GO:0005783">
    <property type="term" value="C:endoplasmic reticulum"/>
    <property type="evidence" value="ECO:0007669"/>
    <property type="project" value="TreeGrafter"/>
</dbReference>
<dbReference type="Pfam" id="PF00501">
    <property type="entry name" value="AMP-binding"/>
    <property type="match status" value="2"/>
</dbReference>
<keyword evidence="6" id="KW-1133">Transmembrane helix</keyword>
<comment type="caution">
    <text evidence="8">The sequence shown here is derived from an EMBL/GenBank/DDBJ whole genome shotgun (WGS) entry which is preliminary data.</text>
</comment>
<dbReference type="InterPro" id="IPR000873">
    <property type="entry name" value="AMP-dep_synth/lig_dom"/>
</dbReference>
<reference evidence="8" key="1">
    <citation type="journal article" date="2023" name="G3 (Bethesda)">
        <title>Whole genome assembly and annotation of the endangered Caribbean coral Acropora cervicornis.</title>
        <authorList>
            <person name="Selwyn J.D."/>
            <person name="Vollmer S.V."/>
        </authorList>
    </citation>
    <scope>NUCLEOTIDE SEQUENCE</scope>
    <source>
        <strain evidence="8">K2</strain>
    </source>
</reference>
<proteinExistence type="predicted"/>
<protein>
    <recommendedName>
        <fullName evidence="5">long-chain-fatty-acid--CoA ligase</fullName>
        <ecNumber evidence="5">6.2.1.3</ecNumber>
    </recommendedName>
</protein>
<dbReference type="Proteomes" id="UP001249851">
    <property type="component" value="Unassembled WGS sequence"/>
</dbReference>
<evidence type="ECO:0000256" key="3">
    <source>
        <dbReference type="ARBA" id="ARBA00022832"/>
    </source>
</evidence>
<dbReference type="EC" id="6.2.1.3" evidence="5"/>
<keyword evidence="6" id="KW-0472">Membrane</keyword>
<evidence type="ECO:0000256" key="4">
    <source>
        <dbReference type="ARBA" id="ARBA00022840"/>
    </source>
</evidence>
<accession>A0AAD9V1R8</accession>
<dbReference type="AlphaFoldDB" id="A0AAD9V1R8"/>
<sequence>MEGSNFGFKGISPDIGVALAVVSGSAFILALLHYYRHCSRQKAMVEPLPNPQSVEVEWILSDLACQMFSMISVPVYDTHGPEECIYIINHAELSTIACKGEKVSQLLKHAHSCKGLRNVIKMGSQITQEESKTAEGTPKGAIITHGNLVADISAFLWSYGQRGFELTPDDVHLSFLPLAHMYERANEFLMFVNGVRIGFFRGDPKLLLEDFRELKPTFFSAVPRLLNRIYDKVSAGVAGSKLKSWIFQKALESKENDMKRGMPSKNTVWDYLNLLGGCLRQISSAGHVGPPIPCNIVKLVDVEEMEYFAKSGQGENGTLRIIDRKKNIFKLSQSFVVAIVVPDAEVLEVWARSKGLKGDMKELCQNETVYQAIFQDLLAKGKEGELNSLEQVKKIYLHPEMFSIENGLLTPTLKAKRLLLQRTFEEEIDRLYEQAEAEKSLEKAN</sequence>
<dbReference type="Gene3D" id="3.40.50.12780">
    <property type="entry name" value="N-terminal domain of ligase-like"/>
    <property type="match status" value="1"/>
</dbReference>
<keyword evidence="9" id="KW-1185">Reference proteome</keyword>
<dbReference type="GO" id="GO:0004467">
    <property type="term" value="F:long-chain fatty acid-CoA ligase activity"/>
    <property type="evidence" value="ECO:0007669"/>
    <property type="project" value="UniProtKB-EC"/>
</dbReference>
<reference evidence="8" key="2">
    <citation type="journal article" date="2023" name="Science">
        <title>Genomic signatures of disease resistance in endangered staghorn corals.</title>
        <authorList>
            <person name="Vollmer S.V."/>
            <person name="Selwyn J.D."/>
            <person name="Despard B.A."/>
            <person name="Roesel C.L."/>
        </authorList>
    </citation>
    <scope>NUCLEOTIDE SEQUENCE</scope>
    <source>
        <strain evidence="8">K2</strain>
    </source>
</reference>
<dbReference type="PANTHER" id="PTHR43272">
    <property type="entry name" value="LONG-CHAIN-FATTY-ACID--COA LIGASE"/>
    <property type="match status" value="1"/>
</dbReference>
<keyword evidence="1 8" id="KW-0436">Ligase</keyword>
<evidence type="ECO:0000313" key="9">
    <source>
        <dbReference type="Proteomes" id="UP001249851"/>
    </source>
</evidence>
<dbReference type="EMBL" id="JARQWQ010000047">
    <property type="protein sequence ID" value="KAK2557942.1"/>
    <property type="molecule type" value="Genomic_DNA"/>
</dbReference>
<evidence type="ECO:0000313" key="8">
    <source>
        <dbReference type="EMBL" id="KAK2557942.1"/>
    </source>
</evidence>
<dbReference type="SUPFAM" id="SSF56801">
    <property type="entry name" value="Acetyl-CoA synthetase-like"/>
    <property type="match status" value="1"/>
</dbReference>
<dbReference type="PANTHER" id="PTHR43272:SF33">
    <property type="entry name" value="AMP-BINDING DOMAIN-CONTAINING PROTEIN-RELATED"/>
    <property type="match status" value="1"/>
</dbReference>
<name>A0AAD9V1R8_ACRCE</name>
<evidence type="ECO:0000256" key="5">
    <source>
        <dbReference type="ARBA" id="ARBA00026121"/>
    </source>
</evidence>
<dbReference type="GO" id="GO:0005524">
    <property type="term" value="F:ATP binding"/>
    <property type="evidence" value="ECO:0007669"/>
    <property type="project" value="UniProtKB-KW"/>
</dbReference>
<evidence type="ECO:0000256" key="2">
    <source>
        <dbReference type="ARBA" id="ARBA00022741"/>
    </source>
</evidence>
<evidence type="ECO:0000259" key="7">
    <source>
        <dbReference type="Pfam" id="PF00501"/>
    </source>
</evidence>
<keyword evidence="3" id="KW-0276">Fatty acid metabolism</keyword>
<dbReference type="InterPro" id="IPR042099">
    <property type="entry name" value="ANL_N_sf"/>
</dbReference>
<evidence type="ECO:0000256" key="6">
    <source>
        <dbReference type="SAM" id="Phobius"/>
    </source>
</evidence>
<feature type="domain" description="AMP-dependent synthetase/ligase" evidence="7">
    <location>
        <begin position="136"/>
        <end position="315"/>
    </location>
</feature>
<feature type="transmembrane region" description="Helical" evidence="6">
    <location>
        <begin position="15"/>
        <end position="35"/>
    </location>
</feature>
<keyword evidence="3" id="KW-0443">Lipid metabolism</keyword>
<evidence type="ECO:0000256" key="1">
    <source>
        <dbReference type="ARBA" id="ARBA00022598"/>
    </source>
</evidence>
<organism evidence="8 9">
    <name type="scientific">Acropora cervicornis</name>
    <name type="common">Staghorn coral</name>
    <dbReference type="NCBI Taxonomy" id="6130"/>
    <lineage>
        <taxon>Eukaryota</taxon>
        <taxon>Metazoa</taxon>
        <taxon>Cnidaria</taxon>
        <taxon>Anthozoa</taxon>
        <taxon>Hexacorallia</taxon>
        <taxon>Scleractinia</taxon>
        <taxon>Astrocoeniina</taxon>
        <taxon>Acroporidae</taxon>
        <taxon>Acropora</taxon>
    </lineage>
</organism>
<feature type="domain" description="AMP-dependent synthetase/ligase" evidence="7">
    <location>
        <begin position="56"/>
        <end position="124"/>
    </location>
</feature>
<keyword evidence="6" id="KW-0812">Transmembrane</keyword>
<keyword evidence="2" id="KW-0547">Nucleotide-binding</keyword>
<gene>
    <name evidence="8" type="ORF">P5673_019932</name>
</gene>